<feature type="non-terminal residue" evidence="2">
    <location>
        <position position="1"/>
    </location>
</feature>
<dbReference type="InParanoid" id="A0A5E4GJD0"/>
<dbReference type="OMA" id="YIHEPRT"/>
<dbReference type="CDD" id="cd09272">
    <property type="entry name" value="RNase_HI_RT_Ty1"/>
    <property type="match status" value="1"/>
</dbReference>
<dbReference type="AlphaFoldDB" id="A0A5E4GJD0"/>
<protein>
    <submittedName>
        <fullName evidence="2">PREDICTED: Retrovirus-related Pol poly from transposon</fullName>
    </submittedName>
</protein>
<dbReference type="EMBL" id="CABIKO010000834">
    <property type="protein sequence ID" value="VVA39701.1"/>
    <property type="molecule type" value="Genomic_DNA"/>
</dbReference>
<dbReference type="Gramene" id="VVA39701">
    <property type="protein sequence ID" value="VVA39701"/>
    <property type="gene ID" value="Prudul26B030944"/>
</dbReference>
<reference evidence="3" key="1">
    <citation type="journal article" date="2020" name="Plant J.">
        <title>Transposons played a major role in the diversification between the closely related almond and peach genomes: results from the almond genome sequence.</title>
        <authorList>
            <person name="Alioto T."/>
            <person name="Alexiou K.G."/>
            <person name="Bardil A."/>
            <person name="Barteri F."/>
            <person name="Castanera R."/>
            <person name="Cruz F."/>
            <person name="Dhingra A."/>
            <person name="Duval H."/>
            <person name="Fernandez I Marti A."/>
            <person name="Frias L."/>
            <person name="Galan B."/>
            <person name="Garcia J.L."/>
            <person name="Howad W."/>
            <person name="Gomez-Garrido J."/>
            <person name="Gut M."/>
            <person name="Julca I."/>
            <person name="Morata J."/>
            <person name="Puigdomenech P."/>
            <person name="Ribeca P."/>
            <person name="Rubio Cabetas M.J."/>
            <person name="Vlasova A."/>
            <person name="Wirthensohn M."/>
            <person name="Garcia-Mas J."/>
            <person name="Gabaldon T."/>
            <person name="Casacuberta J.M."/>
            <person name="Arus P."/>
        </authorList>
    </citation>
    <scope>NUCLEOTIDE SEQUENCE [LARGE SCALE GENOMIC DNA]</scope>
    <source>
        <strain evidence="3">cv. Texas</strain>
    </source>
</reference>
<feature type="domain" description="Reverse transcriptase Ty1/copia-type" evidence="1">
    <location>
        <begin position="1"/>
        <end position="74"/>
    </location>
</feature>
<dbReference type="InterPro" id="IPR013103">
    <property type="entry name" value="RVT_2"/>
</dbReference>
<evidence type="ECO:0000313" key="3">
    <source>
        <dbReference type="Proteomes" id="UP000327085"/>
    </source>
</evidence>
<evidence type="ECO:0000259" key="1">
    <source>
        <dbReference type="Pfam" id="PF07727"/>
    </source>
</evidence>
<feature type="non-terminal residue" evidence="2">
    <location>
        <position position="197"/>
    </location>
</feature>
<dbReference type="Proteomes" id="UP000327085">
    <property type="component" value="Unassembled WGS sequence"/>
</dbReference>
<dbReference type="Pfam" id="PF07727">
    <property type="entry name" value="RVT_2"/>
    <property type="match status" value="1"/>
</dbReference>
<evidence type="ECO:0000313" key="2">
    <source>
        <dbReference type="EMBL" id="VVA39701.1"/>
    </source>
</evidence>
<proteinExistence type="predicted"/>
<dbReference type="SUPFAM" id="SSF56672">
    <property type="entry name" value="DNA/RNA polymerases"/>
    <property type="match status" value="1"/>
</dbReference>
<organism evidence="2 3">
    <name type="scientific">Prunus dulcis</name>
    <name type="common">Almond</name>
    <name type="synonym">Amygdalus dulcis</name>
    <dbReference type="NCBI Taxonomy" id="3755"/>
    <lineage>
        <taxon>Eukaryota</taxon>
        <taxon>Viridiplantae</taxon>
        <taxon>Streptophyta</taxon>
        <taxon>Embryophyta</taxon>
        <taxon>Tracheophyta</taxon>
        <taxon>Spermatophyta</taxon>
        <taxon>Magnoliopsida</taxon>
        <taxon>eudicotyledons</taxon>
        <taxon>Gunneridae</taxon>
        <taxon>Pentapetalae</taxon>
        <taxon>rosids</taxon>
        <taxon>fabids</taxon>
        <taxon>Rosales</taxon>
        <taxon>Rosaceae</taxon>
        <taxon>Amygdaloideae</taxon>
        <taxon>Amygdaleae</taxon>
        <taxon>Prunus</taxon>
    </lineage>
</organism>
<accession>A0A5E4GJD0</accession>
<dbReference type="PANTHER" id="PTHR11439">
    <property type="entry name" value="GAG-POL-RELATED RETROTRANSPOSON"/>
    <property type="match status" value="1"/>
</dbReference>
<sequence>DIIMTGDDIKEINKLKIHLAKEFDIKDLGTLRYFLGIEVAHSKEGIFVSQRKYVLDLLTETGMLACKPADTPIEQNHRLGKQTDDTTVDRGRYQRLVGKLIYLAHTRPDIAYAVSVVSQFMHEPREVHMQAVERILRYLKSSPGKGLLFSKHNNFAIEAYTDADWAGSISDRRSTTGYCTFVGGNLVTWRSKKQTVV</sequence>
<gene>
    <name evidence="2" type="ORF">ALMOND_2B030944</name>
</gene>
<dbReference type="PANTHER" id="PTHR11439:SF467">
    <property type="entry name" value="INTEGRASE CATALYTIC DOMAIN-CONTAINING PROTEIN"/>
    <property type="match status" value="1"/>
</dbReference>
<dbReference type="InterPro" id="IPR043502">
    <property type="entry name" value="DNA/RNA_pol_sf"/>
</dbReference>
<name>A0A5E4GJD0_PRUDU</name>